<feature type="transmembrane region" description="Helical" evidence="16">
    <location>
        <begin position="666"/>
        <end position="685"/>
    </location>
</feature>
<gene>
    <name evidence="18" type="primary">FAM20C</name>
    <name evidence="18" type="ORF">Y1Q_0024080</name>
</gene>
<dbReference type="InterPro" id="IPR012919">
    <property type="entry name" value="SUN_dom"/>
</dbReference>
<organism evidence="18 19">
    <name type="scientific">Alligator mississippiensis</name>
    <name type="common">American alligator</name>
    <dbReference type="NCBI Taxonomy" id="8496"/>
    <lineage>
        <taxon>Eukaryota</taxon>
        <taxon>Metazoa</taxon>
        <taxon>Chordata</taxon>
        <taxon>Craniata</taxon>
        <taxon>Vertebrata</taxon>
        <taxon>Euteleostomi</taxon>
        <taxon>Archelosauria</taxon>
        <taxon>Archosauria</taxon>
        <taxon>Crocodylia</taxon>
        <taxon>Alligatoridae</taxon>
        <taxon>Alligatorinae</taxon>
        <taxon>Alligator</taxon>
    </lineage>
</organism>
<evidence type="ECO:0000256" key="3">
    <source>
        <dbReference type="ARBA" id="ARBA00022692"/>
    </source>
</evidence>
<keyword evidence="13" id="KW-0464">Manganese</keyword>
<feature type="active site" evidence="11">
    <location>
        <position position="355"/>
    </location>
</feature>
<dbReference type="GO" id="GO:0004674">
    <property type="term" value="F:protein serine/threonine kinase activity"/>
    <property type="evidence" value="ECO:0007669"/>
    <property type="project" value="UniProtKB-KW"/>
</dbReference>
<evidence type="ECO:0000256" key="10">
    <source>
        <dbReference type="ARBA" id="ARBA00037816"/>
    </source>
</evidence>
<dbReference type="AlphaFoldDB" id="A0A151NHP2"/>
<comment type="cofactor">
    <cofactor evidence="13">
        <name>Mn(2+)</name>
        <dbReference type="ChEBI" id="CHEBI:29035"/>
    </cofactor>
</comment>
<dbReference type="PROSITE" id="PS51469">
    <property type="entry name" value="SUN"/>
    <property type="match status" value="1"/>
</dbReference>
<feature type="binding site" evidence="12">
    <location>
        <position position="182"/>
    </location>
    <ligand>
        <name>ATP</name>
        <dbReference type="ChEBI" id="CHEBI:30616"/>
    </ligand>
</feature>
<keyword evidence="8" id="KW-1015">Disulfide bond</keyword>
<dbReference type="Gene3D" id="2.60.120.260">
    <property type="entry name" value="Galactose-binding domain-like"/>
    <property type="match status" value="1"/>
</dbReference>
<dbReference type="Proteomes" id="UP000050525">
    <property type="component" value="Unassembled WGS sequence"/>
</dbReference>
<sequence length="1212" mass="136716">MSLRILQDFSGSNGSLEKGSHLLEARPVVGTRSKTVHGDQDFKPQWGGVKPVWAGGSKLAALFKHPLYRIPIPEVLEKDKLFTVNPKEKFTLRDSGSDEWVSSSKAEMVLPTGKTPYDTYPTWLKFHISINRYELYPHQDPITHTLLEELATQKIIGSVQKPGGTQLKLIMTFPNYGQALFKPMKQTRDQETPADFFYFSDFERHNAEISAFHLDRILDFRRIPPVSGRLVNISNEVRDITTDKKLAKTFFISPAGNVCFYGECSYYCSTEHALCGKPDQLEGSMAALLPDKSLAKRHSWRSPWRRSYHKSKKAEWELNQNYCTQVRETPPYDRGSRLLDLIDMTVLDFLMGNMDRHHYETFEKFGNDTFLLHLDNGRGFGRHSHDEMSILAPLQQCCSIKKSTYLRLQLLATEAYRLSDVMRESLASDRLSPVLSEPHLEALDRRLQKVLDTVRECMVKESHKEVLVDDMGNPLGLVLTPTWLCPLVRGDCTSSIMSQRSRRLRATRYDQGDEDGTGSSSGISSLLGGQQVPFKDTTTRNLRKKSSSMKRVSPAPTTQTSYYSESVVSESYLGSGREFSVGDSTAYDDPLDSESYWGRELPVRRRRGTGDTESSKINGLAETKIYDTYASSSGYSSEDDYAGHQYTDQSSSSSGFRNAASRVGSFLWLVITSPGRIFGLFYWWIGTMWYRLTTMASLLDVFVLTRRYSALKKLLLLLLLLLLLASIAYGAWYFYPFGLPVLYSSMSSWGAAKISTPIAGKVEVSGAGDLAAVDQSEHHILSRLQALEKRFKALEAEASQLEGMELQRGVAAGGGLSHDDIRMLLEGLVSRREAALKEDFHKELDLHVQNKLDTIQAKLQKDLNGHLEKITQDSQDMEVRMLQLNSDWQSSTKEGLTGNFLQEVGKLEMELAGLRKEIKFLTSEQQAVVKHVESLPGQIKGVWDNVEAQLPLWIEQFLSQPRKDGVGSLFLQREELQDQLQEMEHRILAKISEDQQMSAQDARASVRVALQQGGVMAVTEEEVHLIVNRALKRYSEDRIGMVDYALESAGASVINTRCSETYERKTALLSLFGIPLWYNSQSPRAILQPDVHPGNCWAFRGTLGFAVIRLSSRIRPTAVTLEHISKSLSPMGTIPSAPKDFAIYGLEEEGQEEGILLGRFMYDQEGNPIQTFHFMGEDLGVFQVVELKVLSNWGHPEYTCIYRFRVHGEPAH</sequence>
<dbReference type="Pfam" id="PF18580">
    <property type="entry name" value="HTH_SUN2"/>
    <property type="match status" value="1"/>
</dbReference>
<accession>A0A151NHP2</accession>
<dbReference type="STRING" id="8496.A0A151NHP2"/>
<dbReference type="GO" id="GO:0005794">
    <property type="term" value="C:Golgi apparatus"/>
    <property type="evidence" value="ECO:0007669"/>
    <property type="project" value="UniProtKB-SubCell"/>
</dbReference>
<keyword evidence="12" id="KW-0067">ATP-binding</keyword>
<keyword evidence="9" id="KW-0325">Glycoprotein</keyword>
<feature type="coiled-coil region" evidence="14">
    <location>
        <begin position="966"/>
        <end position="993"/>
    </location>
</feature>
<feature type="binding site" evidence="12">
    <location>
        <position position="203"/>
    </location>
    <ligand>
        <name>ATP</name>
        <dbReference type="ChEBI" id="CHEBI:30616"/>
    </ligand>
</feature>
<dbReference type="GO" id="GO:0046872">
    <property type="term" value="F:metal ion binding"/>
    <property type="evidence" value="ECO:0007669"/>
    <property type="project" value="UniProtKB-KW"/>
</dbReference>
<feature type="transmembrane region" description="Helical" evidence="16">
    <location>
        <begin position="714"/>
        <end position="735"/>
    </location>
</feature>
<evidence type="ECO:0000313" key="19">
    <source>
        <dbReference type="Proteomes" id="UP000050525"/>
    </source>
</evidence>
<dbReference type="Pfam" id="PF06702">
    <property type="entry name" value="Fam20C"/>
    <property type="match status" value="1"/>
</dbReference>
<feature type="binding site" evidence="12">
    <location>
        <position position="166"/>
    </location>
    <ligand>
        <name>ATP</name>
        <dbReference type="ChEBI" id="CHEBI:30616"/>
    </ligand>
</feature>
<evidence type="ECO:0000256" key="4">
    <source>
        <dbReference type="ARBA" id="ARBA00022989"/>
    </source>
</evidence>
<evidence type="ECO:0000259" key="17">
    <source>
        <dbReference type="PROSITE" id="PS51469"/>
    </source>
</evidence>
<feature type="binding site" evidence="12">
    <location>
        <begin position="286"/>
        <end position="289"/>
    </location>
    <ligand>
        <name>ATP</name>
        <dbReference type="ChEBI" id="CHEBI:30616"/>
    </ligand>
</feature>
<feature type="coiled-coil region" evidence="14">
    <location>
        <begin position="777"/>
        <end position="804"/>
    </location>
</feature>
<feature type="binding site" evidence="12">
    <location>
        <position position="375"/>
    </location>
    <ligand>
        <name>ATP</name>
        <dbReference type="ChEBI" id="CHEBI:30616"/>
    </ligand>
</feature>
<keyword evidence="18" id="KW-0723">Serine/threonine-protein kinase</keyword>
<dbReference type="GO" id="GO:0005637">
    <property type="term" value="C:nuclear inner membrane"/>
    <property type="evidence" value="ECO:0007669"/>
    <property type="project" value="UniProtKB-SubCell"/>
</dbReference>
<evidence type="ECO:0000256" key="8">
    <source>
        <dbReference type="ARBA" id="ARBA00023157"/>
    </source>
</evidence>
<evidence type="ECO:0000256" key="11">
    <source>
        <dbReference type="PIRSR" id="PIRSR624869-1"/>
    </source>
</evidence>
<evidence type="ECO:0000256" key="7">
    <source>
        <dbReference type="ARBA" id="ARBA00023136"/>
    </source>
</evidence>
<evidence type="ECO:0000256" key="6">
    <source>
        <dbReference type="ARBA" id="ARBA00023054"/>
    </source>
</evidence>
<dbReference type="EMBL" id="AKHW03002956">
    <property type="protein sequence ID" value="KYO36317.1"/>
    <property type="molecule type" value="Genomic_DNA"/>
</dbReference>
<keyword evidence="13" id="KW-0479">Metal-binding</keyword>
<comment type="subcellular location">
    <subcellularLocation>
        <location evidence="1">Golgi apparatus</location>
    </subcellularLocation>
    <subcellularLocation>
        <location evidence="10">Nucleus inner membrane</location>
        <topology evidence="10">Single-pass type II membrane protein</topology>
    </subcellularLocation>
</comment>
<dbReference type="CDD" id="cd21438">
    <property type="entry name" value="SUN2_cc1"/>
    <property type="match status" value="1"/>
</dbReference>
<keyword evidence="18" id="KW-0418">Kinase</keyword>
<feature type="binding site" evidence="13">
    <location>
        <position position="203"/>
    </location>
    <ligand>
        <name>Mn(2+)</name>
        <dbReference type="ChEBI" id="CHEBI:29035"/>
    </ligand>
</feature>
<dbReference type="GO" id="GO:0070166">
    <property type="term" value="P:enamel mineralization"/>
    <property type="evidence" value="ECO:0007669"/>
    <property type="project" value="TreeGrafter"/>
</dbReference>
<evidence type="ECO:0000256" key="5">
    <source>
        <dbReference type="ARBA" id="ARBA00023034"/>
    </source>
</evidence>
<name>A0A151NHP2_ALLMI</name>
<dbReference type="InterPro" id="IPR024869">
    <property type="entry name" value="FAM20"/>
</dbReference>
<evidence type="ECO:0000256" key="16">
    <source>
        <dbReference type="SAM" id="Phobius"/>
    </source>
</evidence>
<keyword evidence="6 14" id="KW-0175">Coiled coil</keyword>
<keyword evidence="3 16" id="KW-0812">Transmembrane</keyword>
<evidence type="ECO:0000256" key="2">
    <source>
        <dbReference type="ARBA" id="ARBA00006557"/>
    </source>
</evidence>
<evidence type="ECO:0000256" key="14">
    <source>
        <dbReference type="SAM" id="Coils"/>
    </source>
</evidence>
<feature type="domain" description="SUN" evidence="17">
    <location>
        <begin position="1050"/>
        <end position="1211"/>
    </location>
</feature>
<feature type="binding site" evidence="13">
    <location>
        <position position="375"/>
    </location>
    <ligand>
        <name>Mn(2+)</name>
        <dbReference type="ChEBI" id="CHEBI:29035"/>
    </ligand>
</feature>
<dbReference type="Pfam" id="PF07738">
    <property type="entry name" value="Sad1_UNC"/>
    <property type="match status" value="1"/>
</dbReference>
<keyword evidence="19" id="KW-1185">Reference proteome</keyword>
<dbReference type="PANTHER" id="PTHR12450:SF25">
    <property type="entry name" value="FAM20 C-TERMINAL DOMAIN-CONTAINING PROTEIN"/>
    <property type="match status" value="1"/>
</dbReference>
<dbReference type="InterPro" id="IPR009581">
    <property type="entry name" value="FAM20_C"/>
</dbReference>
<keyword evidence="5" id="KW-0333">Golgi apparatus</keyword>
<feature type="region of interest" description="Disordered" evidence="15">
    <location>
        <begin position="503"/>
        <end position="563"/>
    </location>
</feature>
<evidence type="ECO:0000313" key="18">
    <source>
        <dbReference type="EMBL" id="KYO36317.1"/>
    </source>
</evidence>
<reference evidence="18 19" key="1">
    <citation type="journal article" date="2012" name="Genome Biol.">
        <title>Sequencing three crocodilian genomes to illuminate the evolution of archosaurs and amniotes.</title>
        <authorList>
            <person name="St John J.A."/>
            <person name="Braun E.L."/>
            <person name="Isberg S.R."/>
            <person name="Miles L.G."/>
            <person name="Chong A.Y."/>
            <person name="Gongora J."/>
            <person name="Dalzell P."/>
            <person name="Moran C."/>
            <person name="Bed'hom B."/>
            <person name="Abzhanov A."/>
            <person name="Burgess S.C."/>
            <person name="Cooksey A.M."/>
            <person name="Castoe T.A."/>
            <person name="Crawford N.G."/>
            <person name="Densmore L.D."/>
            <person name="Drew J.C."/>
            <person name="Edwards S.V."/>
            <person name="Faircloth B.C."/>
            <person name="Fujita M.K."/>
            <person name="Greenwold M.J."/>
            <person name="Hoffmann F.G."/>
            <person name="Howard J.M."/>
            <person name="Iguchi T."/>
            <person name="Janes D.E."/>
            <person name="Khan S.Y."/>
            <person name="Kohno S."/>
            <person name="de Koning A.J."/>
            <person name="Lance S.L."/>
            <person name="McCarthy F.M."/>
            <person name="McCormack J.E."/>
            <person name="Merchant M.E."/>
            <person name="Peterson D.G."/>
            <person name="Pollock D.D."/>
            <person name="Pourmand N."/>
            <person name="Raney B.J."/>
            <person name="Roessler K.A."/>
            <person name="Sanford J.R."/>
            <person name="Sawyer R.H."/>
            <person name="Schmidt C.J."/>
            <person name="Triplett E.W."/>
            <person name="Tuberville T.D."/>
            <person name="Venegas-Anaya M."/>
            <person name="Howard J.T."/>
            <person name="Jarvis E.D."/>
            <person name="Guillette L.J.Jr."/>
            <person name="Glenn T.C."/>
            <person name="Green R.E."/>
            <person name="Ray D.A."/>
        </authorList>
    </citation>
    <scope>NUCLEOTIDE SEQUENCE [LARGE SCALE GENOMIC DNA]</scope>
    <source>
        <strain evidence="18">KSC_2009_1</strain>
    </source>
</reference>
<keyword evidence="12" id="KW-0547">Nucleotide-binding</keyword>
<dbReference type="GO" id="GO:0005524">
    <property type="term" value="F:ATP binding"/>
    <property type="evidence" value="ECO:0007669"/>
    <property type="project" value="UniProtKB-KW"/>
</dbReference>
<comment type="caution">
    <text evidence="18">The sequence shown here is derived from an EMBL/GenBank/DDBJ whole genome shotgun (WGS) entry which is preliminary data.</text>
</comment>
<keyword evidence="18" id="KW-0808">Transferase</keyword>
<dbReference type="FunFam" id="2.60.120.260:FF:000009">
    <property type="entry name" value="SUN domain-containing protein 1 isoform X1"/>
    <property type="match status" value="1"/>
</dbReference>
<dbReference type="InterPro" id="IPR040994">
    <property type="entry name" value="Sun_CC2"/>
</dbReference>
<feature type="binding site" evidence="12">
    <location>
        <position position="360"/>
    </location>
    <ligand>
        <name>ATP</name>
        <dbReference type="ChEBI" id="CHEBI:30616"/>
    </ligand>
</feature>
<dbReference type="PANTHER" id="PTHR12450">
    <property type="entry name" value="DENTIN MATRIX PROTEIN 4 PROTEIN FAM20"/>
    <property type="match status" value="1"/>
</dbReference>
<evidence type="ECO:0000256" key="13">
    <source>
        <dbReference type="PIRSR" id="PIRSR624869-3"/>
    </source>
</evidence>
<evidence type="ECO:0000256" key="1">
    <source>
        <dbReference type="ARBA" id="ARBA00004555"/>
    </source>
</evidence>
<keyword evidence="7 16" id="KW-0472">Membrane</keyword>
<keyword evidence="4 16" id="KW-1133">Transmembrane helix</keyword>
<comment type="similarity">
    <text evidence="2">Belongs to the FAM20 family.</text>
</comment>
<evidence type="ECO:0000256" key="9">
    <source>
        <dbReference type="ARBA" id="ARBA00023180"/>
    </source>
</evidence>
<dbReference type="CDD" id="cd10314">
    <property type="entry name" value="FAM20_C"/>
    <property type="match status" value="1"/>
</dbReference>
<protein>
    <submittedName>
        <fullName evidence="18">Extracellular serine/threonine protein kinase FAM20C</fullName>
    </submittedName>
</protein>
<feature type="compositionally biased region" description="Low complexity" evidence="15">
    <location>
        <begin position="517"/>
        <end position="529"/>
    </location>
</feature>
<proteinExistence type="inferred from homology"/>
<evidence type="ECO:0000256" key="12">
    <source>
        <dbReference type="PIRSR" id="PIRSR624869-2"/>
    </source>
</evidence>
<evidence type="ECO:0000256" key="15">
    <source>
        <dbReference type="SAM" id="MobiDB-lite"/>
    </source>
</evidence>
<dbReference type="eggNOG" id="KOG2687">
    <property type="taxonomic scope" value="Eukaryota"/>
</dbReference>